<dbReference type="PANTHER" id="PTHR13318">
    <property type="entry name" value="PARTNER OF PAIRED, ISOFORM B-RELATED"/>
    <property type="match status" value="1"/>
</dbReference>
<feature type="compositionally biased region" description="Low complexity" evidence="1">
    <location>
        <begin position="618"/>
        <end position="643"/>
    </location>
</feature>
<feature type="compositionally biased region" description="Low complexity" evidence="1">
    <location>
        <begin position="1459"/>
        <end position="1481"/>
    </location>
</feature>
<sequence>MPAAIDQKPSHSVTSACPLRISCPQGQGLEESQCIYTDIEQRIPRSLASSPLSSTISVPAVKRTLEIPDIVLLIQEQLDRPSLLTSLRVASLWHQVGRHLVWQTVDWDNATSNNVAVSGADADARTIEGMMVDNSHRIRTLRCMFHSQAGTSFIDSSVLLRTLLTMTTGGGRRGGGEEKGDRLRTRNLRTLSLRGHFSLQSIGHCVVSSIDTATLTPHPRPSAPRYVPFRIPTLAHLDIRPSVNSAVDLHLILDTAIGLRTLVVDSHGSFADSSSDHHTVQPTPQGSEAIIPEHHVHQAHESLVSLKIQHFKMSRQELEGVAARCPNLVELQSLCSPATLWRSLPGSQPQQQHQQQHQQDMESLHTTQQQKGQLNSRRSLVGTLAKSCPKIQRFHVGLQQGGLHTDLVRDALNCFPSLVSFGLPTADCTRATMDVIKASQLRYHSSATTASPPGSWIGGMKELPAMREGAFLTSLTIMNVSSSEKISLALHEFLCWTPYLKEFYAYNTTLYLEHMQSAGASEGEAVEMLELRPVVVTAQPVTTMPSHQDQYSLRRRSSSSSSSSSGEHMDIYVRASELESGSEESVANSRTGVTVSTTSLVDSLVVATAATPSSSGLSSTPVATPTSPTSSSRQQHKQQQQPQRWACTGLETLVVRFAHLPWRNSTEPPKRSKDTFAFLTGLHKLKKLCIKEGLMLEAGREYDALVQLQGLEEVVFTTCYPIPIKPSDLEWVVAAGPFSSSSSLLKKVVVRRQKANTALDREMMRWFEEREREGCGVKLSLQLTDCCEEDVVNDLQTLNPAKNNQRTMGILSSILRVLPGFVTTPPKPNTTPTPLLQVTDADAAATTSHATASTSGTTNDTTTSASSASSSSTSGQEMTHDYNMEATTTAAKGTADAGMSLARIVSPFIHKTPHSTTAKTMHSAHLASQQDGTTSKVLTTVVAIAGGLPSNKRQESDLTTPNIASTVLSMDLDKESRTTTTNSHEGGAKNTSITTENGVMMVYNINNNKTAPSSEKEEAKYPLVQNRMFDVPEIIRSVAEFLDKPSLAKCCRVSKFWSTHCTPLLWRHIVDKHWRFGRFCSSIQSQSHYIRSIKCEDWTDYEEMLLCRFPRLKGIAFHGSKESMAIREKILAKVSNTLMSLVLSSVASELSADSSKAIQTMHQLTTLKIINMTVNQHHLADILRQCENLDFLSLSRVHLDNSAAIPAHGAVVGGGSGSGLVVARKPDLEVVPTRIKYLAMKEVTVSAEYLTGMIRNCPNLLEISFARNETLVITSEMIRVMQKSCPRLYAIDIGSCKQLERETFTPLFTALTQMTILNLSGTRVGDEDLLILAQKCRSLIRLDIQYCTQISSKGLHRFLSRCSSTLRHLEASGVTIEPESFDDRAWTCSNLEIMFVHVGLIGSYEPYIPSTAKARVAEAETNERQSQEDIESKKRSLPTEVVTPVSLLTRMLTGVTTATMSVSTSTSTSTSTTIAASTATSTDHHGQRHCRSAGSSSSASTNIHTSAGNSCSTSVSIKSSKEAGIGSRSATKSSVSRPGREQDGDVDMKHALHPIQDVSNVQYLGLMGCGPKLNRHTPCPLLSGFRSIKRLHVLGLYQSFKQEDLEWLVESLPELCRIDAEKYNISDDILGWFHSTYPHVRIYRQE</sequence>
<dbReference type="GO" id="GO:0019005">
    <property type="term" value="C:SCF ubiquitin ligase complex"/>
    <property type="evidence" value="ECO:0007669"/>
    <property type="project" value="TreeGrafter"/>
</dbReference>
<dbReference type="EMBL" id="JAAAXW010000083">
    <property type="protein sequence ID" value="KAF9544808.1"/>
    <property type="molecule type" value="Genomic_DNA"/>
</dbReference>
<feature type="region of interest" description="Disordered" evidence="1">
    <location>
        <begin position="968"/>
        <end position="993"/>
    </location>
</feature>
<keyword evidence="4" id="KW-1185">Reference proteome</keyword>
<comment type="caution">
    <text evidence="3">The sequence shown here is derived from an EMBL/GenBank/DDBJ whole genome shotgun (WGS) entry which is preliminary data.</text>
</comment>
<feature type="compositionally biased region" description="Basic and acidic residues" evidence="1">
    <location>
        <begin position="1418"/>
        <end position="1434"/>
    </location>
</feature>
<dbReference type="SUPFAM" id="SSF81383">
    <property type="entry name" value="F-box domain"/>
    <property type="match status" value="1"/>
</dbReference>
<evidence type="ECO:0000313" key="3">
    <source>
        <dbReference type="EMBL" id="KAF9544808.1"/>
    </source>
</evidence>
<feature type="compositionally biased region" description="Low complexity" evidence="1">
    <location>
        <begin position="843"/>
        <end position="874"/>
    </location>
</feature>
<dbReference type="InterPro" id="IPR036047">
    <property type="entry name" value="F-box-like_dom_sf"/>
</dbReference>
<feature type="region of interest" description="Disordered" evidence="1">
    <location>
        <begin position="342"/>
        <end position="376"/>
    </location>
</feature>
<evidence type="ECO:0000256" key="1">
    <source>
        <dbReference type="SAM" id="MobiDB-lite"/>
    </source>
</evidence>
<dbReference type="Pfam" id="PF12937">
    <property type="entry name" value="F-box-like"/>
    <property type="match status" value="1"/>
</dbReference>
<protein>
    <recommendedName>
        <fullName evidence="2">F-box domain-containing protein</fullName>
    </recommendedName>
</protein>
<dbReference type="InterPro" id="IPR032675">
    <property type="entry name" value="LRR_dom_sf"/>
</dbReference>
<feature type="region of interest" description="Disordered" evidence="1">
    <location>
        <begin position="1459"/>
        <end position="1545"/>
    </location>
</feature>
<dbReference type="Gene3D" id="3.80.10.10">
    <property type="entry name" value="Ribonuclease Inhibitor"/>
    <property type="match status" value="1"/>
</dbReference>
<accession>A0A9P6F7J3</accession>
<evidence type="ECO:0000259" key="2">
    <source>
        <dbReference type="Pfam" id="PF12937"/>
    </source>
</evidence>
<dbReference type="Proteomes" id="UP000723463">
    <property type="component" value="Unassembled WGS sequence"/>
</dbReference>
<dbReference type="SUPFAM" id="SSF52047">
    <property type="entry name" value="RNI-like"/>
    <property type="match status" value="1"/>
</dbReference>
<feature type="region of interest" description="Disordered" evidence="1">
    <location>
        <begin position="611"/>
        <end position="643"/>
    </location>
</feature>
<evidence type="ECO:0000313" key="4">
    <source>
        <dbReference type="Proteomes" id="UP000723463"/>
    </source>
</evidence>
<organism evidence="3 4">
    <name type="scientific">Mortierella hygrophila</name>
    <dbReference type="NCBI Taxonomy" id="979708"/>
    <lineage>
        <taxon>Eukaryota</taxon>
        <taxon>Fungi</taxon>
        <taxon>Fungi incertae sedis</taxon>
        <taxon>Mucoromycota</taxon>
        <taxon>Mortierellomycotina</taxon>
        <taxon>Mortierellomycetes</taxon>
        <taxon>Mortierellales</taxon>
        <taxon>Mortierellaceae</taxon>
        <taxon>Mortierella</taxon>
    </lineage>
</organism>
<gene>
    <name evidence="3" type="ORF">EC957_011629</name>
</gene>
<feature type="compositionally biased region" description="Polar residues" evidence="1">
    <location>
        <begin position="540"/>
        <end position="551"/>
    </location>
</feature>
<feature type="region of interest" description="Disordered" evidence="1">
    <location>
        <begin position="1418"/>
        <end position="1437"/>
    </location>
</feature>
<feature type="compositionally biased region" description="Polar residues" evidence="1">
    <location>
        <begin position="978"/>
        <end position="993"/>
    </location>
</feature>
<feature type="region of interest" description="Disordered" evidence="1">
    <location>
        <begin position="540"/>
        <end position="568"/>
    </location>
</feature>
<dbReference type="PANTHER" id="PTHR13318:SF190">
    <property type="entry name" value="PARTNER OF PAIRED, ISOFORM B"/>
    <property type="match status" value="1"/>
</dbReference>
<proteinExistence type="predicted"/>
<name>A0A9P6F7J3_9FUNG</name>
<dbReference type="GO" id="GO:0031146">
    <property type="term" value="P:SCF-dependent proteasomal ubiquitin-dependent protein catabolic process"/>
    <property type="evidence" value="ECO:0007669"/>
    <property type="project" value="TreeGrafter"/>
</dbReference>
<dbReference type="InterPro" id="IPR001810">
    <property type="entry name" value="F-box_dom"/>
</dbReference>
<reference evidence="3" key="1">
    <citation type="journal article" date="2020" name="Fungal Divers.">
        <title>Resolving the Mortierellaceae phylogeny through synthesis of multi-gene phylogenetics and phylogenomics.</title>
        <authorList>
            <person name="Vandepol N."/>
            <person name="Liber J."/>
            <person name="Desiro A."/>
            <person name="Na H."/>
            <person name="Kennedy M."/>
            <person name="Barry K."/>
            <person name="Grigoriev I.V."/>
            <person name="Miller A.N."/>
            <person name="O'Donnell K."/>
            <person name="Stajich J.E."/>
            <person name="Bonito G."/>
        </authorList>
    </citation>
    <scope>NUCLEOTIDE SEQUENCE</scope>
    <source>
        <strain evidence="3">NRRL 2591</strain>
    </source>
</reference>
<feature type="compositionally biased region" description="Polar residues" evidence="1">
    <location>
        <begin position="364"/>
        <end position="376"/>
    </location>
</feature>
<feature type="domain" description="F-box" evidence="2">
    <location>
        <begin position="1032"/>
        <end position="1070"/>
    </location>
</feature>
<feature type="region of interest" description="Disordered" evidence="1">
    <location>
        <begin position="843"/>
        <end position="878"/>
    </location>
</feature>
<feature type="compositionally biased region" description="Low complexity" evidence="1">
    <location>
        <begin position="348"/>
        <end position="358"/>
    </location>
</feature>